<keyword evidence="4" id="KW-1185">Reference proteome</keyword>
<sequence length="254" mass="27875">MTTFAAMAVTGELNPATSGHSTVTDRPRDLSVTTYTGWFNVDKQSTENSGLIQHVTFAFGSLSPILFYACPVTFNYNKTVCGAIFKENILREVVFNNVALVNPKSRGYVTLNSADPMDAPLIFGNTFEVESDLEMLAEGCQRVYDLTKTSYFKKVGGCFIRPPLPECDSLDFGSKSYWKCYARVMANSLYQPAGTCMMDPNGVVDSDLKVHGLEKIRVVDASVMPKSPSGFTSAVVQVIAERAADIIKKEHCVE</sequence>
<proteinExistence type="inferred from homology"/>
<organism evidence="3 4">
    <name type="scientific">Eumeta variegata</name>
    <name type="common">Bagworm moth</name>
    <name type="synonym">Eumeta japonica</name>
    <dbReference type="NCBI Taxonomy" id="151549"/>
    <lineage>
        <taxon>Eukaryota</taxon>
        <taxon>Metazoa</taxon>
        <taxon>Ecdysozoa</taxon>
        <taxon>Arthropoda</taxon>
        <taxon>Hexapoda</taxon>
        <taxon>Insecta</taxon>
        <taxon>Pterygota</taxon>
        <taxon>Neoptera</taxon>
        <taxon>Endopterygota</taxon>
        <taxon>Lepidoptera</taxon>
        <taxon>Glossata</taxon>
        <taxon>Ditrysia</taxon>
        <taxon>Tineoidea</taxon>
        <taxon>Psychidae</taxon>
        <taxon>Oiketicinae</taxon>
        <taxon>Eumeta</taxon>
    </lineage>
</organism>
<protein>
    <submittedName>
        <fullName evidence="3">Glucose dehydrogenase</fullName>
    </submittedName>
</protein>
<dbReference type="PANTHER" id="PTHR11552:SF147">
    <property type="entry name" value="CHOLINE DEHYDROGENASE, MITOCHONDRIAL"/>
    <property type="match status" value="1"/>
</dbReference>
<comment type="caution">
    <text evidence="3">The sequence shown here is derived from an EMBL/GenBank/DDBJ whole genome shotgun (WGS) entry which is preliminary data.</text>
</comment>
<comment type="similarity">
    <text evidence="1">Belongs to the GMC oxidoreductase family.</text>
</comment>
<dbReference type="SUPFAM" id="SSF54373">
    <property type="entry name" value="FAD-linked reductases, C-terminal domain"/>
    <property type="match status" value="1"/>
</dbReference>
<dbReference type="Pfam" id="PF05199">
    <property type="entry name" value="GMC_oxred_C"/>
    <property type="match status" value="1"/>
</dbReference>
<name>A0A4C1TTK4_EUMVA</name>
<evidence type="ECO:0000259" key="2">
    <source>
        <dbReference type="Pfam" id="PF05199"/>
    </source>
</evidence>
<evidence type="ECO:0000313" key="3">
    <source>
        <dbReference type="EMBL" id="GBP17327.1"/>
    </source>
</evidence>
<dbReference type="InterPro" id="IPR036188">
    <property type="entry name" value="FAD/NAD-bd_sf"/>
</dbReference>
<dbReference type="InterPro" id="IPR007867">
    <property type="entry name" value="GMC_OxRtase_C"/>
</dbReference>
<dbReference type="Proteomes" id="UP000299102">
    <property type="component" value="Unassembled WGS sequence"/>
</dbReference>
<dbReference type="STRING" id="151549.A0A4C1TTK4"/>
<dbReference type="PANTHER" id="PTHR11552">
    <property type="entry name" value="GLUCOSE-METHANOL-CHOLINE GMC OXIDOREDUCTASE"/>
    <property type="match status" value="1"/>
</dbReference>
<dbReference type="SUPFAM" id="SSF51905">
    <property type="entry name" value="FAD/NAD(P)-binding domain"/>
    <property type="match status" value="1"/>
</dbReference>
<gene>
    <name evidence="3" type="primary">Gld</name>
    <name evidence="3" type="ORF">EVAR_90383_1</name>
</gene>
<evidence type="ECO:0000313" key="4">
    <source>
        <dbReference type="Proteomes" id="UP000299102"/>
    </source>
</evidence>
<dbReference type="OrthoDB" id="269227at2759"/>
<dbReference type="GO" id="GO:0016614">
    <property type="term" value="F:oxidoreductase activity, acting on CH-OH group of donors"/>
    <property type="evidence" value="ECO:0007669"/>
    <property type="project" value="InterPro"/>
</dbReference>
<accession>A0A4C1TTK4</accession>
<reference evidence="3 4" key="1">
    <citation type="journal article" date="2019" name="Commun. Biol.">
        <title>The bagworm genome reveals a unique fibroin gene that provides high tensile strength.</title>
        <authorList>
            <person name="Kono N."/>
            <person name="Nakamura H."/>
            <person name="Ohtoshi R."/>
            <person name="Tomita M."/>
            <person name="Numata K."/>
            <person name="Arakawa K."/>
        </authorList>
    </citation>
    <scope>NUCLEOTIDE SEQUENCE [LARGE SCALE GENOMIC DNA]</scope>
</reference>
<dbReference type="Gene3D" id="3.30.560.10">
    <property type="entry name" value="Glucose Oxidase, domain 3"/>
    <property type="match status" value="1"/>
</dbReference>
<evidence type="ECO:0000256" key="1">
    <source>
        <dbReference type="ARBA" id="ARBA00010790"/>
    </source>
</evidence>
<dbReference type="GO" id="GO:0050660">
    <property type="term" value="F:flavin adenine dinucleotide binding"/>
    <property type="evidence" value="ECO:0007669"/>
    <property type="project" value="InterPro"/>
</dbReference>
<dbReference type="EMBL" id="BGZK01006269">
    <property type="protein sequence ID" value="GBP17327.1"/>
    <property type="molecule type" value="Genomic_DNA"/>
</dbReference>
<dbReference type="InterPro" id="IPR012132">
    <property type="entry name" value="GMC_OxRdtase"/>
</dbReference>
<feature type="domain" description="Glucose-methanol-choline oxidoreductase C-terminal" evidence="2">
    <location>
        <begin position="103"/>
        <end position="240"/>
    </location>
</feature>
<dbReference type="Gene3D" id="3.50.50.60">
    <property type="entry name" value="FAD/NAD(P)-binding domain"/>
    <property type="match status" value="1"/>
</dbReference>
<dbReference type="AlphaFoldDB" id="A0A4C1TTK4"/>